<comment type="subcellular location">
    <subcellularLocation>
        <location evidence="1">Cell membrane</location>
        <topology evidence="1">Multi-pass membrane protein</topology>
    </subcellularLocation>
</comment>
<evidence type="ECO:0000256" key="15">
    <source>
        <dbReference type="ARBA" id="ARBA00022967"/>
    </source>
</evidence>
<keyword evidence="13 23" id="KW-0067">ATP-binding</keyword>
<dbReference type="Gene3D" id="3.40.50.1000">
    <property type="entry name" value="HAD superfamily/HAD-like"/>
    <property type="match status" value="1"/>
</dbReference>
<dbReference type="InterPro" id="IPR006121">
    <property type="entry name" value="HMA_dom"/>
</dbReference>
<dbReference type="CDD" id="cd02094">
    <property type="entry name" value="P-type_ATPase_Cu-like"/>
    <property type="match status" value="1"/>
</dbReference>
<feature type="transmembrane region" description="Helical" evidence="23">
    <location>
        <begin position="758"/>
        <end position="780"/>
    </location>
</feature>
<dbReference type="FunFam" id="3.40.50.1000:FF:000144">
    <property type="entry name" value="copper-transporting ATPase 1 isoform X2"/>
    <property type="match status" value="1"/>
</dbReference>
<evidence type="ECO:0000259" key="24">
    <source>
        <dbReference type="PROSITE" id="PS50846"/>
    </source>
</evidence>
<comment type="similarity">
    <text evidence="2 23">Belongs to the cation transport ATPase (P-type) (TC 3.A.3) family. Type IB subfamily.</text>
</comment>
<dbReference type="SUPFAM" id="SSF56784">
    <property type="entry name" value="HAD-like"/>
    <property type="match status" value="1"/>
</dbReference>
<dbReference type="NCBIfam" id="TIGR01494">
    <property type="entry name" value="ATPase_P-type"/>
    <property type="match status" value="1"/>
</dbReference>
<feature type="transmembrane region" description="Helical" evidence="23">
    <location>
        <begin position="262"/>
        <end position="281"/>
    </location>
</feature>
<keyword evidence="5" id="KW-0813">Transport</keyword>
<evidence type="ECO:0000256" key="16">
    <source>
        <dbReference type="ARBA" id="ARBA00022989"/>
    </source>
</evidence>
<feature type="domain" description="HMA" evidence="24">
    <location>
        <begin position="1"/>
        <end position="66"/>
    </location>
</feature>
<evidence type="ECO:0000256" key="9">
    <source>
        <dbReference type="ARBA" id="ARBA00022723"/>
    </source>
</evidence>
<name>S0P5X6_9ENTE</name>
<evidence type="ECO:0000313" key="25">
    <source>
        <dbReference type="EMBL" id="EOT84213.1"/>
    </source>
</evidence>
<dbReference type="GO" id="GO:0005507">
    <property type="term" value="F:copper ion binding"/>
    <property type="evidence" value="ECO:0007669"/>
    <property type="project" value="InterPro"/>
</dbReference>
<evidence type="ECO:0000256" key="1">
    <source>
        <dbReference type="ARBA" id="ARBA00004651"/>
    </source>
</evidence>
<keyword evidence="17" id="KW-0186">Copper</keyword>
<comment type="catalytic activity">
    <reaction evidence="22">
        <text>Cu(+)(in) + ATP + H2O = Cu(+)(out) + ADP + phosphate + H(+)</text>
        <dbReference type="Rhea" id="RHEA:25792"/>
        <dbReference type="ChEBI" id="CHEBI:15377"/>
        <dbReference type="ChEBI" id="CHEBI:15378"/>
        <dbReference type="ChEBI" id="CHEBI:30616"/>
        <dbReference type="ChEBI" id="CHEBI:43474"/>
        <dbReference type="ChEBI" id="CHEBI:49552"/>
        <dbReference type="ChEBI" id="CHEBI:456216"/>
        <dbReference type="EC" id="7.2.2.8"/>
    </reaction>
</comment>
<dbReference type="InterPro" id="IPR001757">
    <property type="entry name" value="P_typ_ATPase"/>
</dbReference>
<evidence type="ECO:0000256" key="21">
    <source>
        <dbReference type="ARBA" id="ARBA00033239"/>
    </source>
</evidence>
<dbReference type="eggNOG" id="COG2217">
    <property type="taxonomic scope" value="Bacteria"/>
</dbReference>
<comment type="caution">
    <text evidence="25">The sequence shown here is derived from an EMBL/GenBank/DDBJ whole genome shotgun (WGS) entry which is preliminary data.</text>
</comment>
<evidence type="ECO:0000256" key="23">
    <source>
        <dbReference type="RuleBase" id="RU362081"/>
    </source>
</evidence>
<keyword evidence="14" id="KW-0460">Magnesium</keyword>
<proteinExistence type="inferred from homology"/>
<feature type="transmembrane region" description="Helical" evidence="23">
    <location>
        <begin position="233"/>
        <end position="250"/>
    </location>
</feature>
<dbReference type="PROSITE" id="PS50846">
    <property type="entry name" value="HMA_2"/>
    <property type="match status" value="2"/>
</dbReference>
<dbReference type="InterPro" id="IPR023299">
    <property type="entry name" value="ATPase_P-typ_cyto_dom_N"/>
</dbReference>
<dbReference type="PRINTS" id="PR00943">
    <property type="entry name" value="CUATPASE"/>
</dbReference>
<evidence type="ECO:0000256" key="20">
    <source>
        <dbReference type="ARBA" id="ARBA00029719"/>
    </source>
</evidence>
<organism evidence="25 26">
    <name type="scientific">Enterococcus sulfureus ATCC 49903</name>
    <dbReference type="NCBI Taxonomy" id="1140003"/>
    <lineage>
        <taxon>Bacteria</taxon>
        <taxon>Bacillati</taxon>
        <taxon>Bacillota</taxon>
        <taxon>Bacilli</taxon>
        <taxon>Lactobacillales</taxon>
        <taxon>Enterococcaceae</taxon>
        <taxon>Enterococcus</taxon>
    </lineage>
</organism>
<keyword evidence="10" id="KW-0677">Repeat</keyword>
<feature type="domain" description="HMA" evidence="24">
    <location>
        <begin position="70"/>
        <end position="136"/>
    </location>
</feature>
<evidence type="ECO:0000256" key="17">
    <source>
        <dbReference type="ARBA" id="ARBA00023008"/>
    </source>
</evidence>
<dbReference type="SUPFAM" id="SSF81653">
    <property type="entry name" value="Calcium ATPase, transduction domain A"/>
    <property type="match status" value="1"/>
</dbReference>
<keyword evidence="6 23" id="KW-1003">Cell membrane</keyword>
<evidence type="ECO:0000256" key="4">
    <source>
        <dbReference type="ARBA" id="ARBA00015102"/>
    </source>
</evidence>
<dbReference type="Pfam" id="PF00122">
    <property type="entry name" value="E1-E2_ATPase"/>
    <property type="match status" value="1"/>
</dbReference>
<dbReference type="PANTHER" id="PTHR43520:SF8">
    <property type="entry name" value="P-TYPE CU(+) TRANSPORTER"/>
    <property type="match status" value="1"/>
</dbReference>
<evidence type="ECO:0000256" key="2">
    <source>
        <dbReference type="ARBA" id="ARBA00006024"/>
    </source>
</evidence>
<dbReference type="GO" id="GO:0055070">
    <property type="term" value="P:copper ion homeostasis"/>
    <property type="evidence" value="ECO:0007669"/>
    <property type="project" value="TreeGrafter"/>
</dbReference>
<feature type="transmembrane region" description="Helical" evidence="23">
    <location>
        <begin position="786"/>
        <end position="805"/>
    </location>
</feature>
<dbReference type="FunFam" id="2.70.150.10:FF:000002">
    <property type="entry name" value="Copper-transporting ATPase 1, putative"/>
    <property type="match status" value="1"/>
</dbReference>
<dbReference type="InterPro" id="IPR044492">
    <property type="entry name" value="P_typ_ATPase_HD_dom"/>
</dbReference>
<dbReference type="PRINTS" id="PR00119">
    <property type="entry name" value="CATATPASE"/>
</dbReference>
<dbReference type="NCBIfam" id="TIGR00003">
    <property type="entry name" value="copper ion binding protein"/>
    <property type="match status" value="2"/>
</dbReference>
<dbReference type="Proteomes" id="UP000015961">
    <property type="component" value="Unassembled WGS sequence"/>
</dbReference>
<dbReference type="InterPro" id="IPR018303">
    <property type="entry name" value="ATPase_P-typ_P_site"/>
</dbReference>
<dbReference type="PRINTS" id="PR00942">
    <property type="entry name" value="CUATPASEI"/>
</dbReference>
<keyword evidence="26" id="KW-1185">Reference proteome</keyword>
<dbReference type="SUPFAM" id="SSF81665">
    <property type="entry name" value="Calcium ATPase, transmembrane domain M"/>
    <property type="match status" value="1"/>
</dbReference>
<dbReference type="Gene3D" id="3.30.70.100">
    <property type="match status" value="2"/>
</dbReference>
<dbReference type="SUPFAM" id="SSF55008">
    <property type="entry name" value="HMA, heavy metal-associated domain"/>
    <property type="match status" value="2"/>
</dbReference>
<dbReference type="Pfam" id="PF00702">
    <property type="entry name" value="Hydrolase"/>
    <property type="match status" value="1"/>
</dbReference>
<reference evidence="25 26" key="1">
    <citation type="submission" date="2013-03" db="EMBL/GenBank/DDBJ databases">
        <title>The Genome Sequence of Enterococcus sulfureus ATCC_49903 (PacBio/Illumina hybrid assembly).</title>
        <authorList>
            <consortium name="The Broad Institute Genomics Platform"/>
            <consortium name="The Broad Institute Genome Sequencing Center for Infectious Disease"/>
            <person name="Earl A."/>
            <person name="Russ C."/>
            <person name="Gilmore M."/>
            <person name="Surin D."/>
            <person name="Walker B."/>
            <person name="Young S."/>
            <person name="Zeng Q."/>
            <person name="Gargeya S."/>
            <person name="Fitzgerald M."/>
            <person name="Haas B."/>
            <person name="Abouelleil A."/>
            <person name="Allen A.W."/>
            <person name="Alvarado L."/>
            <person name="Arachchi H.M."/>
            <person name="Berlin A.M."/>
            <person name="Chapman S.B."/>
            <person name="Gainer-Dewar J."/>
            <person name="Goldberg J."/>
            <person name="Griggs A."/>
            <person name="Gujja S."/>
            <person name="Hansen M."/>
            <person name="Howarth C."/>
            <person name="Imamovic A."/>
            <person name="Ireland A."/>
            <person name="Larimer J."/>
            <person name="McCowan C."/>
            <person name="Murphy C."/>
            <person name="Pearson M."/>
            <person name="Poon T.W."/>
            <person name="Priest M."/>
            <person name="Roberts A."/>
            <person name="Saif S."/>
            <person name="Shea T."/>
            <person name="Sisk P."/>
            <person name="Sykes S."/>
            <person name="Wortman J."/>
            <person name="Nusbaum C."/>
            <person name="Birren B."/>
        </authorList>
    </citation>
    <scope>NUCLEOTIDE SEQUENCE [LARGE SCALE GENOMIC DNA]</scope>
    <source>
        <strain evidence="25 26">ATCC 49903</strain>
    </source>
</reference>
<dbReference type="GO" id="GO:0043682">
    <property type="term" value="F:P-type divalent copper transporter activity"/>
    <property type="evidence" value="ECO:0007669"/>
    <property type="project" value="TreeGrafter"/>
</dbReference>
<dbReference type="GO" id="GO:0140581">
    <property type="term" value="F:P-type monovalent copper transporter activity"/>
    <property type="evidence" value="ECO:0007669"/>
    <property type="project" value="UniProtKB-EC"/>
</dbReference>
<evidence type="ECO:0000256" key="19">
    <source>
        <dbReference type="ARBA" id="ARBA00023136"/>
    </source>
</evidence>
<dbReference type="STRING" id="1140003.OMY_02228"/>
<keyword evidence="19 23" id="KW-0472">Membrane</keyword>
<dbReference type="SFLD" id="SFLDG00002">
    <property type="entry name" value="C1.7:_P-type_atpase_like"/>
    <property type="match status" value="1"/>
</dbReference>
<keyword evidence="7" id="KW-0597">Phosphoprotein</keyword>
<dbReference type="RefSeq" id="WP_016186644.1">
    <property type="nucleotide sequence ID" value="NZ_ASWO01000004.1"/>
</dbReference>
<dbReference type="NCBIfam" id="TIGR01511">
    <property type="entry name" value="ATPase-IB1_Cu"/>
    <property type="match status" value="1"/>
</dbReference>
<dbReference type="NCBIfam" id="TIGR01525">
    <property type="entry name" value="ATPase-IB_hvy"/>
    <property type="match status" value="1"/>
</dbReference>
<dbReference type="FunFam" id="3.30.70.100:FF:000005">
    <property type="entry name" value="Copper-exporting P-type ATPase A"/>
    <property type="match status" value="1"/>
</dbReference>
<dbReference type="InterPro" id="IPR059000">
    <property type="entry name" value="ATPase_P-type_domA"/>
</dbReference>
<keyword evidence="11 23" id="KW-0547">Nucleotide-binding</keyword>
<dbReference type="Gene3D" id="3.40.1110.10">
    <property type="entry name" value="Calcium-transporting ATPase, cytoplasmic domain N"/>
    <property type="match status" value="1"/>
</dbReference>
<evidence type="ECO:0000256" key="22">
    <source>
        <dbReference type="ARBA" id="ARBA00049289"/>
    </source>
</evidence>
<dbReference type="InterPro" id="IPR036412">
    <property type="entry name" value="HAD-like_sf"/>
</dbReference>
<feature type="transmembrane region" description="Helical" evidence="23">
    <location>
        <begin position="415"/>
        <end position="436"/>
    </location>
</feature>
<dbReference type="OrthoDB" id="9813266at2"/>
<dbReference type="PROSITE" id="PS01047">
    <property type="entry name" value="HMA_1"/>
    <property type="match status" value="2"/>
</dbReference>
<keyword evidence="8 23" id="KW-0812">Transmembrane</keyword>
<feature type="transmembrane region" description="Helical" evidence="23">
    <location>
        <begin position="195"/>
        <end position="212"/>
    </location>
</feature>
<dbReference type="SFLD" id="SFLDF00027">
    <property type="entry name" value="p-type_atpase"/>
    <property type="match status" value="1"/>
</dbReference>
<keyword evidence="9 23" id="KW-0479">Metal-binding</keyword>
<keyword evidence="16 23" id="KW-1133">Transmembrane helix</keyword>
<dbReference type="InterPro" id="IPR006122">
    <property type="entry name" value="HMA_Cu_ion-bd"/>
</dbReference>
<dbReference type="SFLD" id="SFLDS00003">
    <property type="entry name" value="Haloacid_Dehalogenase"/>
    <property type="match status" value="1"/>
</dbReference>
<dbReference type="GO" id="GO:0005886">
    <property type="term" value="C:plasma membrane"/>
    <property type="evidence" value="ECO:0007669"/>
    <property type="project" value="UniProtKB-SubCell"/>
</dbReference>
<dbReference type="GO" id="GO:0005524">
    <property type="term" value="F:ATP binding"/>
    <property type="evidence" value="ECO:0007669"/>
    <property type="project" value="UniProtKB-UniRule"/>
</dbReference>
<evidence type="ECO:0000256" key="6">
    <source>
        <dbReference type="ARBA" id="ARBA00022475"/>
    </source>
</evidence>
<feature type="transmembrane region" description="Helical" evidence="23">
    <location>
        <begin position="442"/>
        <end position="465"/>
    </location>
</feature>
<keyword evidence="18" id="KW-0406">Ion transport</keyword>
<evidence type="ECO:0000256" key="13">
    <source>
        <dbReference type="ARBA" id="ARBA00022840"/>
    </source>
</evidence>
<evidence type="ECO:0000256" key="12">
    <source>
        <dbReference type="ARBA" id="ARBA00022796"/>
    </source>
</evidence>
<dbReference type="InterPro" id="IPR036163">
    <property type="entry name" value="HMA_dom_sf"/>
</dbReference>
<dbReference type="CDD" id="cd00371">
    <property type="entry name" value="HMA"/>
    <property type="match status" value="2"/>
</dbReference>
<dbReference type="Gene3D" id="2.70.150.10">
    <property type="entry name" value="Calcium-transporting ATPase, cytoplasmic transduction domain A"/>
    <property type="match status" value="1"/>
</dbReference>
<sequence>MHKQYQVEGMTCASCAQTVEKAIKGLSGVTNASVNLATETVQVTEDTELPFAVLSQSVEQAGYHLIDPITHLTLPVEGMTCASCAQTVEKTVQKTVGVTAASVNLATETLQVSFDGTQTSIEAIAQEVSQAGYQLALTNTPSTVSAKDKKEQAIHHMWQRFFTSAVFTVPLLYLAMGEMIGLPIPQSISAHHAPMIAVTIQLLLALPVLWIGRAFFSKGFKALIKGHPSMDSLVALGTSAAFLYSVYGTLRVYLGDHTAAMNLYYESAAVILTLITLGKYFELVSKGRTSDAIQSLLNLSPKEANVLIDGKVEKRLVSALQVGDVVLVKPGEKIPTDGIVVKGSTSIDESLITGESLPITKKIGDTVIGASLNQQGSIEMNVTKIGADTALAQIVKLVEEAQGSKAPIAKLADRVSGVFVPIVIGLALLSGLLWLSLGQQSWVFALTITISVLVIACPCALGLATPTAMMVGMGKSAERGILFKTGEALEHTHQVKTVVLDKTGTVTQGNPEVTDIFASSGFTERDVLSYAAALENTSEHPLAKAVLKKAETMNIELKEVDEFLSLPGVGIKGIIDHESYALGNETLLEEFTGLNEVKLLAKEWASQGKTAIFLVNKQVVIGSLAIADPIKPSSITAIKELKNQGLNVVMLTGDNQQTAQAIAKQVGITEVISQVIPSQKAQTIKNLQDQHEGLVAMVGDGVNDAPALAQADIGMAIGSGTDVALESADIILMKNELTGVVQAIRYSQLTIKTIKENLFWAFAYNILGIPVAMGVLHLFGGPLLNPMLAGGAMSFSSVSVLLNALRLKRKI</sequence>
<dbReference type="EMBL" id="ASWO01000004">
    <property type="protein sequence ID" value="EOT84213.1"/>
    <property type="molecule type" value="Genomic_DNA"/>
</dbReference>
<dbReference type="PANTHER" id="PTHR43520">
    <property type="entry name" value="ATP7, ISOFORM B"/>
    <property type="match status" value="1"/>
</dbReference>
<evidence type="ECO:0000256" key="3">
    <source>
        <dbReference type="ARBA" id="ARBA00012517"/>
    </source>
</evidence>
<dbReference type="EC" id="7.2.2.8" evidence="3"/>
<dbReference type="InterPro" id="IPR023214">
    <property type="entry name" value="HAD_sf"/>
</dbReference>
<evidence type="ECO:0000256" key="14">
    <source>
        <dbReference type="ARBA" id="ARBA00022842"/>
    </source>
</evidence>
<dbReference type="Pfam" id="PF00403">
    <property type="entry name" value="HMA"/>
    <property type="match status" value="2"/>
</dbReference>
<evidence type="ECO:0000256" key="5">
    <source>
        <dbReference type="ARBA" id="ARBA00022448"/>
    </source>
</evidence>
<keyword evidence="12" id="KW-0187">Copper transport</keyword>
<accession>S0P5X6</accession>
<dbReference type="AlphaFoldDB" id="S0P5X6"/>
<gene>
    <name evidence="25" type="ORF">I573_01114</name>
</gene>
<dbReference type="InterPro" id="IPR017969">
    <property type="entry name" value="Heavy-metal-associated_CS"/>
</dbReference>
<dbReference type="InterPro" id="IPR008250">
    <property type="entry name" value="ATPase_P-typ_transduc_dom_A_sf"/>
</dbReference>
<protein>
    <recommendedName>
        <fullName evidence="4">Copper-exporting P-type ATPase</fullName>
        <ecNumber evidence="3">7.2.2.8</ecNumber>
    </recommendedName>
    <alternativeName>
        <fullName evidence="20">Copper-exporting P-type ATPase A</fullName>
    </alternativeName>
    <alternativeName>
        <fullName evidence="21">Cu(+)-exporting ATPase</fullName>
    </alternativeName>
</protein>
<evidence type="ECO:0000256" key="8">
    <source>
        <dbReference type="ARBA" id="ARBA00022692"/>
    </source>
</evidence>
<dbReference type="InterPro" id="IPR027256">
    <property type="entry name" value="P-typ_ATPase_IB"/>
</dbReference>
<dbReference type="GO" id="GO:0016887">
    <property type="term" value="F:ATP hydrolysis activity"/>
    <property type="evidence" value="ECO:0007669"/>
    <property type="project" value="InterPro"/>
</dbReference>
<evidence type="ECO:0000313" key="26">
    <source>
        <dbReference type="Proteomes" id="UP000015961"/>
    </source>
</evidence>
<evidence type="ECO:0000256" key="10">
    <source>
        <dbReference type="ARBA" id="ARBA00022737"/>
    </source>
</evidence>
<keyword evidence="15" id="KW-1278">Translocase</keyword>
<evidence type="ECO:0000256" key="18">
    <source>
        <dbReference type="ARBA" id="ARBA00023065"/>
    </source>
</evidence>
<dbReference type="PATRIC" id="fig|1140003.3.peg.2140"/>
<evidence type="ECO:0000256" key="7">
    <source>
        <dbReference type="ARBA" id="ARBA00022553"/>
    </source>
</evidence>
<dbReference type="InterPro" id="IPR023298">
    <property type="entry name" value="ATPase_P-typ_TM_dom_sf"/>
</dbReference>
<dbReference type="PROSITE" id="PS00154">
    <property type="entry name" value="ATPASE_E1_E2"/>
    <property type="match status" value="1"/>
</dbReference>
<feature type="transmembrane region" description="Helical" evidence="23">
    <location>
        <begin position="157"/>
        <end position="175"/>
    </location>
</feature>
<evidence type="ECO:0000256" key="11">
    <source>
        <dbReference type="ARBA" id="ARBA00022741"/>
    </source>
</evidence>